<name>A0ABR2LLI2_9ASPA</name>
<reference evidence="2 3" key="1">
    <citation type="journal article" date="2022" name="Nat. Plants">
        <title>Genomes of leafy and leafless Platanthera orchids illuminate the evolution of mycoheterotrophy.</title>
        <authorList>
            <person name="Li M.H."/>
            <person name="Liu K.W."/>
            <person name="Li Z."/>
            <person name="Lu H.C."/>
            <person name="Ye Q.L."/>
            <person name="Zhang D."/>
            <person name="Wang J.Y."/>
            <person name="Li Y.F."/>
            <person name="Zhong Z.M."/>
            <person name="Liu X."/>
            <person name="Yu X."/>
            <person name="Liu D.K."/>
            <person name="Tu X.D."/>
            <person name="Liu B."/>
            <person name="Hao Y."/>
            <person name="Liao X.Y."/>
            <person name="Jiang Y.T."/>
            <person name="Sun W.H."/>
            <person name="Chen J."/>
            <person name="Chen Y.Q."/>
            <person name="Ai Y."/>
            <person name="Zhai J.W."/>
            <person name="Wu S.S."/>
            <person name="Zhou Z."/>
            <person name="Hsiao Y.Y."/>
            <person name="Wu W.L."/>
            <person name="Chen Y.Y."/>
            <person name="Lin Y.F."/>
            <person name="Hsu J.L."/>
            <person name="Li C.Y."/>
            <person name="Wang Z.W."/>
            <person name="Zhao X."/>
            <person name="Zhong W.Y."/>
            <person name="Ma X.K."/>
            <person name="Ma L."/>
            <person name="Huang J."/>
            <person name="Chen G.Z."/>
            <person name="Huang M.Z."/>
            <person name="Huang L."/>
            <person name="Peng D.H."/>
            <person name="Luo Y.B."/>
            <person name="Zou S.Q."/>
            <person name="Chen S.P."/>
            <person name="Lan S."/>
            <person name="Tsai W.C."/>
            <person name="Van de Peer Y."/>
            <person name="Liu Z.J."/>
        </authorList>
    </citation>
    <scope>NUCLEOTIDE SEQUENCE [LARGE SCALE GENOMIC DNA]</scope>
    <source>
        <strain evidence="2">Lor288</strain>
    </source>
</reference>
<evidence type="ECO:0000313" key="2">
    <source>
        <dbReference type="EMBL" id="KAK8943715.1"/>
    </source>
</evidence>
<dbReference type="Proteomes" id="UP001412067">
    <property type="component" value="Unassembled WGS sequence"/>
</dbReference>
<proteinExistence type="predicted"/>
<dbReference type="EMBL" id="JBBWWR010000018">
    <property type="protein sequence ID" value="KAK8943715.1"/>
    <property type="molecule type" value="Genomic_DNA"/>
</dbReference>
<sequence length="194" mass="22121">MRNHKLGFIEDASINPSPLTNSTTCSISTTILPTPSRFSYVGDVETLERNQSFSIYNIGKPATSEWLLKNKKSPWIGKKMSSKGILQREKRSMLRSTQRRSPRREERGRGRRLIMWTKLPFMARRRERLPGTFWVAPPRTPSPPMITTTSQRGGFTLRVATRKGCAAIQFFPKHGHLLLSAAWTQRSRSGMCSI</sequence>
<evidence type="ECO:0000313" key="3">
    <source>
        <dbReference type="Proteomes" id="UP001412067"/>
    </source>
</evidence>
<gene>
    <name evidence="2" type="ORF">KSP40_PGU009178</name>
</gene>
<accession>A0ABR2LLI2</accession>
<feature type="region of interest" description="Disordered" evidence="1">
    <location>
        <begin position="79"/>
        <end position="109"/>
    </location>
</feature>
<organism evidence="2 3">
    <name type="scientific">Platanthera guangdongensis</name>
    <dbReference type="NCBI Taxonomy" id="2320717"/>
    <lineage>
        <taxon>Eukaryota</taxon>
        <taxon>Viridiplantae</taxon>
        <taxon>Streptophyta</taxon>
        <taxon>Embryophyta</taxon>
        <taxon>Tracheophyta</taxon>
        <taxon>Spermatophyta</taxon>
        <taxon>Magnoliopsida</taxon>
        <taxon>Liliopsida</taxon>
        <taxon>Asparagales</taxon>
        <taxon>Orchidaceae</taxon>
        <taxon>Orchidoideae</taxon>
        <taxon>Orchideae</taxon>
        <taxon>Orchidinae</taxon>
        <taxon>Platanthera</taxon>
    </lineage>
</organism>
<protein>
    <submittedName>
        <fullName evidence="2">Uncharacterized protein</fullName>
    </submittedName>
</protein>
<keyword evidence="3" id="KW-1185">Reference proteome</keyword>
<evidence type="ECO:0000256" key="1">
    <source>
        <dbReference type="SAM" id="MobiDB-lite"/>
    </source>
</evidence>
<comment type="caution">
    <text evidence="2">The sequence shown here is derived from an EMBL/GenBank/DDBJ whole genome shotgun (WGS) entry which is preliminary data.</text>
</comment>